<dbReference type="Gene3D" id="1.10.260.40">
    <property type="entry name" value="lambda repressor-like DNA-binding domains"/>
    <property type="match status" value="1"/>
</dbReference>
<keyword evidence="2" id="KW-0238">DNA-binding</keyword>
<dbReference type="PROSITE" id="PS50943">
    <property type="entry name" value="HTH_CROC1"/>
    <property type="match status" value="1"/>
</dbReference>
<dbReference type="Pfam" id="PF01381">
    <property type="entry name" value="HTH_3"/>
    <property type="match status" value="1"/>
</dbReference>
<accession>A0ABW0HMV8</accession>
<evidence type="ECO:0000256" key="3">
    <source>
        <dbReference type="ARBA" id="ARBA00023163"/>
    </source>
</evidence>
<dbReference type="InterPro" id="IPR010982">
    <property type="entry name" value="Lambda_DNA-bd_dom_sf"/>
</dbReference>
<sequence>MINNRIGSIIRNFRLSRTMTQEQLADKIGASSGYIGNIERGNINITIKTLNRIAEACETDFVDLIKIGSTEDEANAKILALLLTKEPSERRRALNVLVEMFRIDP</sequence>
<keyword evidence="1" id="KW-0805">Transcription regulation</keyword>
<proteinExistence type="predicted"/>
<evidence type="ECO:0000259" key="4">
    <source>
        <dbReference type="PROSITE" id="PS50943"/>
    </source>
</evidence>
<dbReference type="SMART" id="SM00530">
    <property type="entry name" value="HTH_XRE"/>
    <property type="match status" value="1"/>
</dbReference>
<reference evidence="6" key="1">
    <citation type="journal article" date="2019" name="Int. J. Syst. Evol. Microbiol.">
        <title>The Global Catalogue of Microorganisms (GCM) 10K type strain sequencing project: providing services to taxonomists for standard genome sequencing and annotation.</title>
        <authorList>
            <consortium name="The Broad Institute Genomics Platform"/>
            <consortium name="The Broad Institute Genome Sequencing Center for Infectious Disease"/>
            <person name="Wu L."/>
            <person name="Ma J."/>
        </authorList>
    </citation>
    <scope>NUCLEOTIDE SEQUENCE [LARGE SCALE GENOMIC DNA]</scope>
    <source>
        <strain evidence="6">CGMCC 1.18575</strain>
    </source>
</reference>
<evidence type="ECO:0000256" key="1">
    <source>
        <dbReference type="ARBA" id="ARBA00023015"/>
    </source>
</evidence>
<dbReference type="InterPro" id="IPR050807">
    <property type="entry name" value="TransReg_Diox_bact_type"/>
</dbReference>
<evidence type="ECO:0000313" key="5">
    <source>
        <dbReference type="EMBL" id="MFC5402343.1"/>
    </source>
</evidence>
<dbReference type="SUPFAM" id="SSF47413">
    <property type="entry name" value="lambda repressor-like DNA-binding domains"/>
    <property type="match status" value="1"/>
</dbReference>
<keyword evidence="6" id="KW-1185">Reference proteome</keyword>
<comment type="caution">
    <text evidence="5">The sequence shown here is derived from an EMBL/GenBank/DDBJ whole genome shotgun (WGS) entry which is preliminary data.</text>
</comment>
<dbReference type="Proteomes" id="UP001596113">
    <property type="component" value="Unassembled WGS sequence"/>
</dbReference>
<dbReference type="PANTHER" id="PTHR46797">
    <property type="entry name" value="HTH-TYPE TRANSCRIPTIONAL REGULATOR"/>
    <property type="match status" value="1"/>
</dbReference>
<keyword evidence="3" id="KW-0804">Transcription</keyword>
<gene>
    <name evidence="5" type="ORF">ACFPOF_06300</name>
</gene>
<feature type="domain" description="HTH cro/C1-type" evidence="4">
    <location>
        <begin position="10"/>
        <end position="64"/>
    </location>
</feature>
<dbReference type="InterPro" id="IPR001387">
    <property type="entry name" value="Cro/C1-type_HTH"/>
</dbReference>
<evidence type="ECO:0000313" key="6">
    <source>
        <dbReference type="Proteomes" id="UP001596113"/>
    </source>
</evidence>
<dbReference type="CDD" id="cd00093">
    <property type="entry name" value="HTH_XRE"/>
    <property type="match status" value="1"/>
</dbReference>
<protein>
    <submittedName>
        <fullName evidence="5">Helix-turn-helix domain-containing protein</fullName>
    </submittedName>
</protein>
<evidence type="ECO:0000256" key="2">
    <source>
        <dbReference type="ARBA" id="ARBA00023125"/>
    </source>
</evidence>
<dbReference type="PANTHER" id="PTHR46797:SF23">
    <property type="entry name" value="HTH-TYPE TRANSCRIPTIONAL REGULATOR SUTR"/>
    <property type="match status" value="1"/>
</dbReference>
<dbReference type="RefSeq" id="WP_378130705.1">
    <property type="nucleotide sequence ID" value="NZ_JBHSMI010000012.1"/>
</dbReference>
<organism evidence="5 6">
    <name type="scientific">Cohnella soli</name>
    <dbReference type="NCBI Taxonomy" id="425005"/>
    <lineage>
        <taxon>Bacteria</taxon>
        <taxon>Bacillati</taxon>
        <taxon>Bacillota</taxon>
        <taxon>Bacilli</taxon>
        <taxon>Bacillales</taxon>
        <taxon>Paenibacillaceae</taxon>
        <taxon>Cohnella</taxon>
    </lineage>
</organism>
<name>A0ABW0HMV8_9BACL</name>
<dbReference type="EMBL" id="JBHSMI010000012">
    <property type="protein sequence ID" value="MFC5402343.1"/>
    <property type="molecule type" value="Genomic_DNA"/>
</dbReference>